<keyword evidence="3" id="KW-1185">Reference proteome</keyword>
<protein>
    <submittedName>
        <fullName evidence="2">Uncharacterized protein</fullName>
    </submittedName>
</protein>
<proteinExistence type="predicted"/>
<evidence type="ECO:0000313" key="2">
    <source>
        <dbReference type="EMBL" id="RPF42695.1"/>
    </source>
</evidence>
<feature type="transmembrane region" description="Helical" evidence="1">
    <location>
        <begin position="6"/>
        <end position="26"/>
    </location>
</feature>
<keyword evidence="1" id="KW-0812">Transmembrane</keyword>
<dbReference type="Proteomes" id="UP000282654">
    <property type="component" value="Unassembled WGS sequence"/>
</dbReference>
<reference evidence="2 3" key="1">
    <citation type="submission" date="2018-11" db="EMBL/GenBank/DDBJ databases">
        <title>Genomic Encyclopedia of Type Strains, Phase IV (KMG-IV): sequencing the most valuable type-strain genomes for metagenomic binning, comparative biology and taxonomic classification.</title>
        <authorList>
            <person name="Goeker M."/>
        </authorList>
    </citation>
    <scope>NUCLEOTIDE SEQUENCE [LARGE SCALE GENOMIC DNA]</scope>
    <source>
        <strain evidence="2 3">DSM 102936</strain>
    </source>
</reference>
<gene>
    <name evidence="2" type="ORF">EDD75_1803</name>
</gene>
<keyword evidence="1" id="KW-0472">Membrane</keyword>
<name>A0A3N5BAH5_9THEO</name>
<sequence length="115" mass="12803">MGFSYDALLLPFLLLLGAVLFAFYLAPLYRRGGKRFPGGPAADAGNRNVSEDARCLRCNAKLELLGTEKFRCGGTSGGWKLIFGEWAELGEQMMPLEVWVCPRCRKVEFRVPAEN</sequence>
<evidence type="ECO:0000313" key="3">
    <source>
        <dbReference type="Proteomes" id="UP000282654"/>
    </source>
</evidence>
<dbReference type="AlphaFoldDB" id="A0A3N5BAH5"/>
<keyword evidence="1" id="KW-1133">Transmembrane helix</keyword>
<dbReference type="RefSeq" id="WP_123931221.1">
    <property type="nucleotide sequence ID" value="NZ_RKRE01000003.1"/>
</dbReference>
<dbReference type="EMBL" id="RKRE01000003">
    <property type="protein sequence ID" value="RPF42695.1"/>
    <property type="molecule type" value="Genomic_DNA"/>
</dbReference>
<organism evidence="2 3">
    <name type="scientific">Thermodesulfitimonas autotrophica</name>
    <dbReference type="NCBI Taxonomy" id="1894989"/>
    <lineage>
        <taxon>Bacteria</taxon>
        <taxon>Bacillati</taxon>
        <taxon>Bacillota</taxon>
        <taxon>Clostridia</taxon>
        <taxon>Thermoanaerobacterales</taxon>
        <taxon>Thermoanaerobacteraceae</taxon>
        <taxon>Thermodesulfitimonas</taxon>
    </lineage>
</organism>
<comment type="caution">
    <text evidence="2">The sequence shown here is derived from an EMBL/GenBank/DDBJ whole genome shotgun (WGS) entry which is preliminary data.</text>
</comment>
<dbReference type="OrthoDB" id="2085419at2"/>
<accession>A0A3N5BAH5</accession>
<evidence type="ECO:0000256" key="1">
    <source>
        <dbReference type="SAM" id="Phobius"/>
    </source>
</evidence>